<feature type="region of interest" description="Disordered" evidence="1">
    <location>
        <begin position="253"/>
        <end position="351"/>
    </location>
</feature>
<accession>A0AAN6IYV3</accession>
<feature type="domain" description="C2H2-type" evidence="2">
    <location>
        <begin position="182"/>
        <end position="211"/>
    </location>
</feature>
<dbReference type="InterPro" id="IPR013087">
    <property type="entry name" value="Znf_C2H2_type"/>
</dbReference>
<name>A0AAN6IYV3_EXODE</name>
<dbReference type="Gene3D" id="3.30.160.60">
    <property type="entry name" value="Classic Zinc Finger"/>
    <property type="match status" value="2"/>
</dbReference>
<reference evidence="3" key="1">
    <citation type="submission" date="2023-01" db="EMBL/GenBank/DDBJ databases">
        <title>Exophiala dermititidis isolated from Cystic Fibrosis Patient.</title>
        <authorList>
            <person name="Kurbessoian T."/>
            <person name="Crocker A."/>
            <person name="Murante D."/>
            <person name="Hogan D.A."/>
            <person name="Stajich J.E."/>
        </authorList>
    </citation>
    <scope>NUCLEOTIDE SEQUENCE</scope>
    <source>
        <strain evidence="3">Ex8</strain>
    </source>
</reference>
<feature type="domain" description="C2H2-type" evidence="2">
    <location>
        <begin position="112"/>
        <end position="139"/>
    </location>
</feature>
<feature type="compositionally biased region" description="Basic and acidic residues" evidence="1">
    <location>
        <begin position="490"/>
        <end position="505"/>
    </location>
</feature>
<feature type="region of interest" description="Disordered" evidence="1">
    <location>
        <begin position="200"/>
        <end position="238"/>
    </location>
</feature>
<feature type="region of interest" description="Disordered" evidence="1">
    <location>
        <begin position="55"/>
        <end position="81"/>
    </location>
</feature>
<sequence>MVLTSATIATTTSSSRNHYPLSPSPDSSNSNFSPEPAVIGITLDHKGAKLRLAAMAEQQQPYQEQQQKQQQQLPQQQGSESYVSAYEFTRRRPLTRSVRRTRNPPRNAEGDIYCDHPDCHDSHQIFQRVCEWNKHMDRHERPYKCTEVGCELTQGFTYSGGLLRHQREVHKINLTSRRVQSFFCPFPDCNRSSGVGFSRRENLEEHKRRRHFPGRRRPGDAVSGNSAGGSNPTGQITRLEELAREAGYKLEERVQQASRDTTIVPNNSTPPTTAAATLTTTTTTTTATTDPADQVSIPGDRPTVISNHFQPSSATTAAAPSTDVTSSSSPSTHLQDASLTAQQQQMQQQQQQQQQQLIHQLREDVGKKEDIVRRQASEILRLHSFMQALPPRLVYGLMQRQQAQGQQQQQQQQRVRTQTQTQTQAQAQALQGQAQGSATATAAATAPRISEVLYTSPTLHTRVQTQSAITPPKQNQMSSQRAVSSAPKADAAEDKQFNIKQDGGD</sequence>
<evidence type="ECO:0000259" key="2">
    <source>
        <dbReference type="SMART" id="SM00355"/>
    </source>
</evidence>
<feature type="region of interest" description="Disordered" evidence="1">
    <location>
        <begin position="461"/>
        <end position="505"/>
    </location>
</feature>
<comment type="caution">
    <text evidence="3">The sequence shown here is derived from an EMBL/GenBank/DDBJ whole genome shotgun (WGS) entry which is preliminary data.</text>
</comment>
<feature type="domain" description="C2H2-type" evidence="2">
    <location>
        <begin position="143"/>
        <end position="170"/>
    </location>
</feature>
<feature type="compositionally biased region" description="Low complexity" evidence="1">
    <location>
        <begin position="342"/>
        <end position="351"/>
    </location>
</feature>
<gene>
    <name evidence="3" type="ORF">HRR80_000505</name>
</gene>
<proteinExistence type="predicted"/>
<evidence type="ECO:0000256" key="1">
    <source>
        <dbReference type="SAM" id="MobiDB-lite"/>
    </source>
</evidence>
<organism evidence="3 4">
    <name type="scientific">Exophiala dermatitidis</name>
    <name type="common">Black yeast-like fungus</name>
    <name type="synonym">Wangiella dermatitidis</name>
    <dbReference type="NCBI Taxonomy" id="5970"/>
    <lineage>
        <taxon>Eukaryota</taxon>
        <taxon>Fungi</taxon>
        <taxon>Dikarya</taxon>
        <taxon>Ascomycota</taxon>
        <taxon>Pezizomycotina</taxon>
        <taxon>Eurotiomycetes</taxon>
        <taxon>Chaetothyriomycetidae</taxon>
        <taxon>Chaetothyriales</taxon>
        <taxon>Herpotrichiellaceae</taxon>
        <taxon>Exophiala</taxon>
    </lineage>
</organism>
<dbReference type="Pfam" id="PF26176">
    <property type="entry name" value="zf_C2H2_17_2"/>
    <property type="match status" value="1"/>
</dbReference>
<evidence type="ECO:0000313" key="4">
    <source>
        <dbReference type="Proteomes" id="UP001161757"/>
    </source>
</evidence>
<dbReference type="SMART" id="SM00355">
    <property type="entry name" value="ZnF_C2H2"/>
    <property type="match status" value="3"/>
</dbReference>
<evidence type="ECO:0000313" key="3">
    <source>
        <dbReference type="EMBL" id="KAJ8995747.1"/>
    </source>
</evidence>
<protein>
    <recommendedName>
        <fullName evidence="2">C2H2-type domain-containing protein</fullName>
    </recommendedName>
</protein>
<dbReference type="Proteomes" id="UP001161757">
    <property type="component" value="Unassembled WGS sequence"/>
</dbReference>
<dbReference type="EMBL" id="JAJGCB010000001">
    <property type="protein sequence ID" value="KAJ8995747.1"/>
    <property type="molecule type" value="Genomic_DNA"/>
</dbReference>
<feature type="compositionally biased region" description="Low complexity" evidence="1">
    <location>
        <begin position="1"/>
        <end position="36"/>
    </location>
</feature>
<feature type="compositionally biased region" description="Polar residues" evidence="1">
    <location>
        <begin position="255"/>
        <end position="267"/>
    </location>
</feature>
<feature type="region of interest" description="Disordered" evidence="1">
    <location>
        <begin position="1"/>
        <end position="37"/>
    </location>
</feature>
<dbReference type="AlphaFoldDB" id="A0AAN6IYV3"/>
<feature type="compositionally biased region" description="Basic residues" evidence="1">
    <location>
        <begin position="207"/>
        <end position="216"/>
    </location>
</feature>
<dbReference type="InterPro" id="IPR059095">
    <property type="entry name" value="Znf_C2H2_17_2nd"/>
</dbReference>
<dbReference type="InterPro" id="IPR059009">
    <property type="entry name" value="Znf_C2H2_17_1st"/>
</dbReference>
<feature type="compositionally biased region" description="Low complexity" evidence="1">
    <location>
        <begin position="311"/>
        <end position="332"/>
    </location>
</feature>
<feature type="compositionally biased region" description="Low complexity" evidence="1">
    <location>
        <begin position="269"/>
        <end position="292"/>
    </location>
</feature>
<dbReference type="Pfam" id="PF26177">
    <property type="entry name" value="zf_C2H2_17_1st"/>
    <property type="match status" value="1"/>
</dbReference>
<feature type="compositionally biased region" description="Polar residues" evidence="1">
    <location>
        <begin position="461"/>
        <end position="483"/>
    </location>
</feature>
<feature type="compositionally biased region" description="Polar residues" evidence="1">
    <location>
        <begin position="223"/>
        <end position="236"/>
    </location>
</feature>
<feature type="compositionally biased region" description="Low complexity" evidence="1">
    <location>
        <begin position="58"/>
        <end position="77"/>
    </location>
</feature>